<dbReference type="PROSITE" id="PS50969">
    <property type="entry name" value="FCP1"/>
    <property type="match status" value="1"/>
</dbReference>
<protein>
    <recommendedName>
        <fullName evidence="6">FCP1 homology domain-containing protein</fullName>
    </recommendedName>
</protein>
<keyword evidence="2" id="KW-0904">Protein phosphatase</keyword>
<dbReference type="EMBL" id="JAFNEN010000139">
    <property type="protein sequence ID" value="KAG8192454.1"/>
    <property type="molecule type" value="Genomic_DNA"/>
</dbReference>
<dbReference type="FunFam" id="3.40.50.1000:FF:000015">
    <property type="entry name" value="CTD small phosphatase-like protein 2"/>
    <property type="match status" value="1"/>
</dbReference>
<organism evidence="7 8">
    <name type="scientific">Oedothorax gibbosus</name>
    <dbReference type="NCBI Taxonomy" id="931172"/>
    <lineage>
        <taxon>Eukaryota</taxon>
        <taxon>Metazoa</taxon>
        <taxon>Ecdysozoa</taxon>
        <taxon>Arthropoda</taxon>
        <taxon>Chelicerata</taxon>
        <taxon>Arachnida</taxon>
        <taxon>Araneae</taxon>
        <taxon>Araneomorphae</taxon>
        <taxon>Entelegynae</taxon>
        <taxon>Araneoidea</taxon>
        <taxon>Linyphiidae</taxon>
        <taxon>Erigoninae</taxon>
        <taxon>Oedothorax</taxon>
    </lineage>
</organism>
<dbReference type="Pfam" id="PF03031">
    <property type="entry name" value="NIF"/>
    <property type="match status" value="1"/>
</dbReference>
<comment type="function">
    <text evidence="3">Probable phosphatase.</text>
</comment>
<dbReference type="GO" id="GO:0005634">
    <property type="term" value="C:nucleus"/>
    <property type="evidence" value="ECO:0007669"/>
    <property type="project" value="UniProtKB-ARBA"/>
</dbReference>
<dbReference type="InterPro" id="IPR011948">
    <property type="entry name" value="Dullard_phosphatase"/>
</dbReference>
<keyword evidence="1" id="KW-0378">Hydrolase</keyword>
<evidence type="ECO:0000259" key="6">
    <source>
        <dbReference type="PROSITE" id="PS50969"/>
    </source>
</evidence>
<evidence type="ECO:0000256" key="5">
    <source>
        <dbReference type="SAM" id="MobiDB-lite"/>
    </source>
</evidence>
<proteinExistence type="inferred from homology"/>
<feature type="region of interest" description="Disordered" evidence="5">
    <location>
        <begin position="1"/>
        <end position="27"/>
    </location>
</feature>
<dbReference type="InterPro" id="IPR036412">
    <property type="entry name" value="HAD-like_sf"/>
</dbReference>
<name>A0AAV6V785_9ARAC</name>
<dbReference type="Gene3D" id="3.40.50.1000">
    <property type="entry name" value="HAD superfamily/HAD-like"/>
    <property type="match status" value="1"/>
</dbReference>
<dbReference type="PANTHER" id="PTHR12210">
    <property type="entry name" value="DULLARD PROTEIN PHOSPHATASE"/>
    <property type="match status" value="1"/>
</dbReference>
<feature type="domain" description="FCP1 homology" evidence="6">
    <location>
        <begin position="198"/>
        <end position="357"/>
    </location>
</feature>
<dbReference type="GO" id="GO:0004721">
    <property type="term" value="F:phosphoprotein phosphatase activity"/>
    <property type="evidence" value="ECO:0007669"/>
    <property type="project" value="UniProtKB-KW"/>
</dbReference>
<dbReference type="NCBIfam" id="TIGR02251">
    <property type="entry name" value="HIF-SF_euk"/>
    <property type="match status" value="1"/>
</dbReference>
<evidence type="ECO:0000256" key="3">
    <source>
        <dbReference type="ARBA" id="ARBA00037324"/>
    </source>
</evidence>
<dbReference type="InterPro" id="IPR023214">
    <property type="entry name" value="HAD_sf"/>
</dbReference>
<evidence type="ECO:0000256" key="2">
    <source>
        <dbReference type="ARBA" id="ARBA00022912"/>
    </source>
</evidence>
<dbReference type="InterPro" id="IPR050365">
    <property type="entry name" value="TIM50"/>
</dbReference>
<evidence type="ECO:0000256" key="4">
    <source>
        <dbReference type="ARBA" id="ARBA00038355"/>
    </source>
</evidence>
<dbReference type="Proteomes" id="UP000827092">
    <property type="component" value="Unassembled WGS sequence"/>
</dbReference>
<gene>
    <name evidence="7" type="ORF">JTE90_017984</name>
</gene>
<dbReference type="AlphaFoldDB" id="A0AAV6V785"/>
<dbReference type="InterPro" id="IPR004274">
    <property type="entry name" value="FCP1_dom"/>
</dbReference>
<sequence>MTCDNSDIAMPVRRSEVPKNKKGKSRKILKLSKKNLQDKSNKQNGNVTLSGKRTSLRLKATGGLDILKKQSSKVLKKLTNTCISEDIFPEYDVKQIDSLETDTTTARELTEPGAVLFSPLYCLLEDQVARETTEVSTELLDEVGIHSTAISCDTAFSSPEEKVEEAENWKDAFDPYFFLKNLPPELRAQGPALPLKTRSSPEFTLVLDLDETLVHCSLQEIDDANFSFPVVCQEIEYQVFVRTRPFIREFLEKLSKSFEIIIFTASKKVYAQHLLDLLDPKRKLIKYRLFREHCVCISGNYIKDLTVLGRDLSKTIIIDNSPQAFRFQLENGIPILSWYYDPEDDELKKLIPFLENLALMNEDVRPHIRKKFH</sequence>
<comment type="caution">
    <text evidence="7">The sequence shown here is derived from an EMBL/GenBank/DDBJ whole genome shotgun (WGS) entry which is preliminary data.</text>
</comment>
<evidence type="ECO:0000256" key="1">
    <source>
        <dbReference type="ARBA" id="ARBA00022801"/>
    </source>
</evidence>
<reference evidence="7 8" key="1">
    <citation type="journal article" date="2022" name="Nat. Ecol. Evol.">
        <title>A masculinizing supergene underlies an exaggerated male reproductive morph in a spider.</title>
        <authorList>
            <person name="Hendrickx F."/>
            <person name="De Corte Z."/>
            <person name="Sonet G."/>
            <person name="Van Belleghem S.M."/>
            <person name="Kostlbacher S."/>
            <person name="Vangestel C."/>
        </authorList>
    </citation>
    <scope>NUCLEOTIDE SEQUENCE [LARGE SCALE GENOMIC DNA]</scope>
    <source>
        <strain evidence="7">W744_W776</strain>
    </source>
</reference>
<evidence type="ECO:0000313" key="8">
    <source>
        <dbReference type="Proteomes" id="UP000827092"/>
    </source>
</evidence>
<dbReference type="CDD" id="cd07521">
    <property type="entry name" value="HAD_FCP1-like"/>
    <property type="match status" value="1"/>
</dbReference>
<dbReference type="SUPFAM" id="SSF56784">
    <property type="entry name" value="HAD-like"/>
    <property type="match status" value="1"/>
</dbReference>
<dbReference type="SMART" id="SM00577">
    <property type="entry name" value="CPDc"/>
    <property type="match status" value="1"/>
</dbReference>
<evidence type="ECO:0000313" key="7">
    <source>
        <dbReference type="EMBL" id="KAG8192454.1"/>
    </source>
</evidence>
<comment type="similarity">
    <text evidence="4">Belongs to the CTDSPL2 family.</text>
</comment>
<accession>A0AAV6V785</accession>
<keyword evidence="8" id="KW-1185">Reference proteome</keyword>